<proteinExistence type="predicted"/>
<feature type="transmembrane region" description="Helical" evidence="1">
    <location>
        <begin position="55"/>
        <end position="77"/>
    </location>
</feature>
<sequence>MNPPSVVPPVDGDSNTSNNKSFLDDFDIVLGLRLTSIGLLFASTVLHFNGDEYTLMLNVLVSFILLNLVWHVVMVLLTARFPQVWQSKQQQDADDDGRPTFYQRIGPLNDAWLGAFLFMITVWTKTLHDIWSNIQFKYNFRVFFVLNLIVV</sequence>
<dbReference type="EMBL" id="JAQQWL010000013">
    <property type="protein sequence ID" value="KAK8042481.1"/>
    <property type="molecule type" value="Genomic_DNA"/>
</dbReference>
<name>A0ABR1T7A3_9PEZI</name>
<keyword evidence="1" id="KW-0812">Transmembrane</keyword>
<keyword evidence="3" id="KW-1185">Reference proteome</keyword>
<dbReference type="RefSeq" id="XP_066709334.1">
    <property type="nucleotide sequence ID" value="XM_066864373.1"/>
</dbReference>
<dbReference type="Proteomes" id="UP001480595">
    <property type="component" value="Unassembled WGS sequence"/>
</dbReference>
<protein>
    <submittedName>
        <fullName evidence="2">Uncharacterized protein</fullName>
    </submittedName>
</protein>
<feature type="transmembrane region" description="Helical" evidence="1">
    <location>
        <begin position="111"/>
        <end position="131"/>
    </location>
</feature>
<evidence type="ECO:0000313" key="2">
    <source>
        <dbReference type="EMBL" id="KAK8042481.1"/>
    </source>
</evidence>
<keyword evidence="1" id="KW-1133">Transmembrane helix</keyword>
<comment type="caution">
    <text evidence="2">The sequence shown here is derived from an EMBL/GenBank/DDBJ whole genome shotgun (WGS) entry which is preliminary data.</text>
</comment>
<evidence type="ECO:0000256" key="1">
    <source>
        <dbReference type="SAM" id="Phobius"/>
    </source>
</evidence>
<evidence type="ECO:0000313" key="3">
    <source>
        <dbReference type="Proteomes" id="UP001480595"/>
    </source>
</evidence>
<feature type="transmembrane region" description="Helical" evidence="1">
    <location>
        <begin position="28"/>
        <end position="48"/>
    </location>
</feature>
<accession>A0ABR1T7A3</accession>
<reference evidence="2 3" key="1">
    <citation type="submission" date="2023-01" db="EMBL/GenBank/DDBJ databases">
        <title>Analysis of 21 Apiospora genomes using comparative genomics revels a genus with tremendous synthesis potential of carbohydrate active enzymes and secondary metabolites.</title>
        <authorList>
            <person name="Sorensen T."/>
        </authorList>
    </citation>
    <scope>NUCLEOTIDE SEQUENCE [LARGE SCALE GENOMIC DNA]</scope>
    <source>
        <strain evidence="2 3">CBS 135458</strain>
    </source>
</reference>
<organism evidence="2 3">
    <name type="scientific">Apiospora phragmitis</name>
    <dbReference type="NCBI Taxonomy" id="2905665"/>
    <lineage>
        <taxon>Eukaryota</taxon>
        <taxon>Fungi</taxon>
        <taxon>Dikarya</taxon>
        <taxon>Ascomycota</taxon>
        <taxon>Pezizomycotina</taxon>
        <taxon>Sordariomycetes</taxon>
        <taxon>Xylariomycetidae</taxon>
        <taxon>Amphisphaeriales</taxon>
        <taxon>Apiosporaceae</taxon>
        <taxon>Apiospora</taxon>
    </lineage>
</organism>
<keyword evidence="1" id="KW-0472">Membrane</keyword>
<dbReference type="GeneID" id="92097436"/>
<gene>
    <name evidence="2" type="ORF">PG994_012964</name>
</gene>